<comment type="subcellular location">
    <subcellularLocation>
        <location evidence="1">Membrane</location>
        <topology evidence="1">Multi-pass membrane protein</topology>
    </subcellularLocation>
</comment>
<dbReference type="GO" id="GO:0016020">
    <property type="term" value="C:membrane"/>
    <property type="evidence" value="ECO:0007669"/>
    <property type="project" value="UniProtKB-SubCell"/>
</dbReference>
<evidence type="ECO:0000256" key="5">
    <source>
        <dbReference type="SAM" id="Phobius"/>
    </source>
</evidence>
<feature type="transmembrane region" description="Helical" evidence="5">
    <location>
        <begin position="110"/>
        <end position="128"/>
    </location>
</feature>
<evidence type="ECO:0000256" key="1">
    <source>
        <dbReference type="ARBA" id="ARBA00004141"/>
    </source>
</evidence>
<feature type="transmembrane region" description="Helical" evidence="5">
    <location>
        <begin position="249"/>
        <end position="267"/>
    </location>
</feature>
<dbReference type="PANTHER" id="PTHR24064">
    <property type="entry name" value="SOLUTE CARRIER FAMILY 22 MEMBER"/>
    <property type="match status" value="1"/>
</dbReference>
<dbReference type="STRING" id="56408.A0A1E5RZG7"/>
<feature type="transmembrane region" description="Helical" evidence="5">
    <location>
        <begin position="169"/>
        <end position="188"/>
    </location>
</feature>
<dbReference type="OrthoDB" id="433512at2759"/>
<dbReference type="EMBL" id="LPNM01000002">
    <property type="protein sequence ID" value="OEJ92155.1"/>
    <property type="molecule type" value="Genomic_DNA"/>
</dbReference>
<feature type="transmembrane region" description="Helical" evidence="5">
    <location>
        <begin position="345"/>
        <end position="363"/>
    </location>
</feature>
<dbReference type="InterPro" id="IPR005829">
    <property type="entry name" value="Sugar_transporter_CS"/>
</dbReference>
<dbReference type="Proteomes" id="UP000095728">
    <property type="component" value="Unassembled WGS sequence"/>
</dbReference>
<dbReference type="InParanoid" id="A0A1E5RZG7"/>
<feature type="transmembrane region" description="Helical" evidence="5">
    <location>
        <begin position="140"/>
        <end position="163"/>
    </location>
</feature>
<dbReference type="AlphaFoldDB" id="A0A1E5RZG7"/>
<evidence type="ECO:0000256" key="4">
    <source>
        <dbReference type="ARBA" id="ARBA00023136"/>
    </source>
</evidence>
<reference evidence="8" key="1">
    <citation type="journal article" date="2016" name="Genome Announc.">
        <title>Genome sequences of three species of Hanseniaspora isolated from spontaneous wine fermentations.</title>
        <authorList>
            <person name="Sternes P.R."/>
            <person name="Lee D."/>
            <person name="Kutyna D.R."/>
            <person name="Borneman A.R."/>
        </authorList>
    </citation>
    <scope>NUCLEOTIDE SEQUENCE [LARGE SCALE GENOMIC DNA]</scope>
    <source>
        <strain evidence="8">AWRI3579</strain>
    </source>
</reference>
<feature type="transmembrane region" description="Helical" evidence="5">
    <location>
        <begin position="394"/>
        <end position="412"/>
    </location>
</feature>
<dbReference type="InterPro" id="IPR005828">
    <property type="entry name" value="MFS_sugar_transport-like"/>
</dbReference>
<dbReference type="FunCoup" id="A0A1E5RZG7">
    <property type="interactions" value="867"/>
</dbReference>
<keyword evidence="3 5" id="KW-1133">Transmembrane helix</keyword>
<accession>A0A1E5RZG7</accession>
<comment type="caution">
    <text evidence="7">The sequence shown here is derived from an EMBL/GenBank/DDBJ whole genome shotgun (WGS) entry which is preliminary data.</text>
</comment>
<protein>
    <submittedName>
        <fullName evidence="7">Inorganic phosphate transporter PHO84</fullName>
    </submittedName>
</protein>
<dbReference type="SUPFAM" id="SSF103473">
    <property type="entry name" value="MFS general substrate transporter"/>
    <property type="match status" value="1"/>
</dbReference>
<dbReference type="InterPro" id="IPR020846">
    <property type="entry name" value="MFS_dom"/>
</dbReference>
<evidence type="ECO:0000313" key="7">
    <source>
        <dbReference type="EMBL" id="OEJ92155.1"/>
    </source>
</evidence>
<keyword evidence="8" id="KW-1185">Reference proteome</keyword>
<feature type="transmembrane region" description="Helical" evidence="5">
    <location>
        <begin position="424"/>
        <end position="444"/>
    </location>
</feature>
<sequence>MKDEQIKVNTNPMEKQDEQNVYMRTDGGNAAFHNFINDFSHIKDPLERRRLALEKIDNAKFGWYHIRAILVAGVGFLTDSYDIFAINLAITMMTPVFFPKGLTYGMETFLKVSTSVGAVIGQVGFGILGDVLGRKGVYGFELIIVIFATIVQCCLGVAAGLNFGFLLGFWRIIMGVGIGGDYPLSSVITSEFATTRWRGAIMSAVFANQAWGQLAGGILAVILVEAYKNEIDVPKAQCEHKCLKALDQMWRILVGFGAVPGCVALYFRLTIPESPRYTLDCENQINQGAAEVSRYLAGELGDAENDEMNVLNRTGTQMDAIDTHQPKASWKAFWGHFGQWKYGKILFGTAFSWFFLDVAFYGLGLNTSSILKAINYTKKGTLYESLSTTAKGNLILLAAGSLPGYWFSIALIDTYMGRRSIQLMGFVLLTVIFAVLSGCASKNANVTDKFLFFLYVMAEFFCNFGPNTTTFVTPGEIFPTAYKSTAHGLSAGWGKVGAIFSQCVIGKFLGGEENGVTKAMGVYAGIMVLGIFTTLLVPETKGMTLEEISVKYHDTVDPNLFIEQSSTGTETDEEAQV</sequence>
<dbReference type="InterPro" id="IPR036259">
    <property type="entry name" value="MFS_trans_sf"/>
</dbReference>
<gene>
    <name evidence="7" type="ORF">AWRI3579_g263</name>
</gene>
<proteinExistence type="predicted"/>
<feature type="domain" description="Major facilitator superfamily (MFS) profile" evidence="6">
    <location>
        <begin position="68"/>
        <end position="542"/>
    </location>
</feature>
<dbReference type="GO" id="GO:0022857">
    <property type="term" value="F:transmembrane transporter activity"/>
    <property type="evidence" value="ECO:0007669"/>
    <property type="project" value="InterPro"/>
</dbReference>
<evidence type="ECO:0000256" key="3">
    <source>
        <dbReference type="ARBA" id="ARBA00022989"/>
    </source>
</evidence>
<organism evidence="7 8">
    <name type="scientific">Hanseniaspora osmophila</name>
    <dbReference type="NCBI Taxonomy" id="56408"/>
    <lineage>
        <taxon>Eukaryota</taxon>
        <taxon>Fungi</taxon>
        <taxon>Dikarya</taxon>
        <taxon>Ascomycota</taxon>
        <taxon>Saccharomycotina</taxon>
        <taxon>Saccharomycetes</taxon>
        <taxon>Saccharomycodales</taxon>
        <taxon>Saccharomycodaceae</taxon>
        <taxon>Hanseniaspora</taxon>
    </lineage>
</organism>
<dbReference type="CDD" id="cd17364">
    <property type="entry name" value="MFS_PhT"/>
    <property type="match status" value="1"/>
</dbReference>
<name>A0A1E5RZG7_9ASCO</name>
<feature type="transmembrane region" description="Helical" evidence="5">
    <location>
        <begin position="68"/>
        <end position="90"/>
    </location>
</feature>
<keyword evidence="2 5" id="KW-0812">Transmembrane</keyword>
<evidence type="ECO:0000259" key="6">
    <source>
        <dbReference type="PROSITE" id="PS50850"/>
    </source>
</evidence>
<dbReference type="PROSITE" id="PS50850">
    <property type="entry name" value="MFS"/>
    <property type="match status" value="1"/>
</dbReference>
<dbReference type="PROSITE" id="PS00217">
    <property type="entry name" value="SUGAR_TRANSPORT_2"/>
    <property type="match status" value="1"/>
</dbReference>
<dbReference type="Pfam" id="PF00083">
    <property type="entry name" value="Sugar_tr"/>
    <property type="match status" value="1"/>
</dbReference>
<evidence type="ECO:0000313" key="8">
    <source>
        <dbReference type="Proteomes" id="UP000095728"/>
    </source>
</evidence>
<dbReference type="Gene3D" id="1.20.1250.20">
    <property type="entry name" value="MFS general substrate transporter like domains"/>
    <property type="match status" value="2"/>
</dbReference>
<keyword evidence="4 5" id="KW-0472">Membrane</keyword>
<feature type="transmembrane region" description="Helical" evidence="5">
    <location>
        <begin position="520"/>
        <end position="537"/>
    </location>
</feature>
<evidence type="ECO:0000256" key="2">
    <source>
        <dbReference type="ARBA" id="ARBA00022692"/>
    </source>
</evidence>